<dbReference type="InterPro" id="IPR008854">
    <property type="entry name" value="TPMT"/>
</dbReference>
<dbReference type="Pfam" id="PF05724">
    <property type="entry name" value="TPMT"/>
    <property type="match status" value="1"/>
</dbReference>
<gene>
    <name evidence="5" type="ORF">C0Z19_07010</name>
</gene>
<dbReference type="SUPFAM" id="SSF53335">
    <property type="entry name" value="S-adenosyl-L-methionine-dependent methyltransferases"/>
    <property type="match status" value="1"/>
</dbReference>
<evidence type="ECO:0000256" key="4">
    <source>
        <dbReference type="ARBA" id="ARBA00022691"/>
    </source>
</evidence>
<keyword evidence="3 5" id="KW-0808">Transferase</keyword>
<dbReference type="Gene3D" id="3.40.50.150">
    <property type="entry name" value="Vaccinia Virus protein VP39"/>
    <property type="match status" value="1"/>
</dbReference>
<evidence type="ECO:0000313" key="5">
    <source>
        <dbReference type="EMBL" id="PMS26671.1"/>
    </source>
</evidence>
<dbReference type="GO" id="GO:0008757">
    <property type="term" value="F:S-adenosylmethionine-dependent methyltransferase activity"/>
    <property type="evidence" value="ECO:0007669"/>
    <property type="project" value="InterPro"/>
</dbReference>
<dbReference type="AlphaFoldDB" id="A0A2N7WBA7"/>
<protein>
    <submittedName>
        <fullName evidence="5">Thiopurine S-methyltransferase</fullName>
    </submittedName>
</protein>
<comment type="caution">
    <text evidence="5">The sequence shown here is derived from an EMBL/GenBank/DDBJ whole genome shotgun (WGS) entry which is preliminary data.</text>
</comment>
<dbReference type="GO" id="GO:0032259">
    <property type="term" value="P:methylation"/>
    <property type="evidence" value="ECO:0007669"/>
    <property type="project" value="UniProtKB-KW"/>
</dbReference>
<keyword evidence="6" id="KW-1185">Reference proteome</keyword>
<name>A0A2N7WBA7_9BURK</name>
<keyword evidence="2 5" id="KW-0489">Methyltransferase</keyword>
<reference evidence="5 6" key="1">
    <citation type="submission" date="2018-01" db="EMBL/GenBank/DDBJ databases">
        <title>Whole genome analyses suggest that Burkholderia sensu lato contains two further novel genera in the rhizoxinica-symbiotica group Mycetohabitans gen. nov., and Trinickia gen. nov.: implications for the evolution of diazotrophy and nodulation in the Burkholderiaceae.</title>
        <authorList>
            <person name="Estrada-de los Santos P."/>
            <person name="Palmer M."/>
            <person name="Chavez-Ramirez B."/>
            <person name="Beukes C."/>
            <person name="Steenkamp E.T."/>
            <person name="Hirsch A.M."/>
            <person name="Manyaka P."/>
            <person name="Maluk M."/>
            <person name="Lafos M."/>
            <person name="Crook M."/>
            <person name="Gross E."/>
            <person name="Simon M.F."/>
            <person name="Bueno dos Reis Junior F."/>
            <person name="Poole P.S."/>
            <person name="Venter S.N."/>
            <person name="James E.K."/>
        </authorList>
    </citation>
    <scope>NUCLEOTIDE SEQUENCE [LARGE SCALE GENOMIC DNA]</scope>
    <source>
        <strain evidence="5 6">GP25-8</strain>
    </source>
</reference>
<sequence>MGLDAMSKSITAAGNDASAATPAPAGVGAAPVFSTRDPNTAEFWDERFRQGFTPWDQAGVPASFSAFVARSAPRPVLIPGCGSAYEALALAEAGWTVRAIDFSADAVAVARKQLGTQAGLVEQADFFNYRPPFAPGWIYERAFLCALPPSRRADYASRMAELLAPGGLLAGLFFFGDSPKGPPFGISRAELDALLGPSFELVEDEAVTDSISVFSGRERWMTWRRR</sequence>
<evidence type="ECO:0000256" key="2">
    <source>
        <dbReference type="ARBA" id="ARBA00022603"/>
    </source>
</evidence>
<evidence type="ECO:0000256" key="1">
    <source>
        <dbReference type="ARBA" id="ARBA00022553"/>
    </source>
</evidence>
<accession>A0A2N7WBA7</accession>
<dbReference type="PANTHER" id="PTHR32183:SF6">
    <property type="entry name" value="CYSTEINE SULFINATE DESULFINASE_CYSTEINE DESULFURASE AND RELATED ENZYMES"/>
    <property type="match status" value="1"/>
</dbReference>
<organism evidence="5 6">
    <name type="scientific">Trinickia soli</name>
    <dbReference type="NCBI Taxonomy" id="380675"/>
    <lineage>
        <taxon>Bacteria</taxon>
        <taxon>Pseudomonadati</taxon>
        <taxon>Pseudomonadota</taxon>
        <taxon>Betaproteobacteria</taxon>
        <taxon>Burkholderiales</taxon>
        <taxon>Burkholderiaceae</taxon>
        <taxon>Trinickia</taxon>
    </lineage>
</organism>
<keyword evidence="1" id="KW-0597">Phosphoprotein</keyword>
<proteinExistence type="predicted"/>
<keyword evidence="4" id="KW-0949">S-adenosyl-L-methionine</keyword>
<dbReference type="PROSITE" id="PS51585">
    <property type="entry name" value="SAM_MT_TPMT"/>
    <property type="match status" value="1"/>
</dbReference>
<evidence type="ECO:0000313" key="6">
    <source>
        <dbReference type="Proteomes" id="UP000235347"/>
    </source>
</evidence>
<dbReference type="Proteomes" id="UP000235347">
    <property type="component" value="Unassembled WGS sequence"/>
</dbReference>
<evidence type="ECO:0000256" key="3">
    <source>
        <dbReference type="ARBA" id="ARBA00022679"/>
    </source>
</evidence>
<dbReference type="EMBL" id="PNYB01000004">
    <property type="protein sequence ID" value="PMS26671.1"/>
    <property type="molecule type" value="Genomic_DNA"/>
</dbReference>
<dbReference type="InterPro" id="IPR029063">
    <property type="entry name" value="SAM-dependent_MTases_sf"/>
</dbReference>
<dbReference type="PANTHER" id="PTHR32183">
    <property type="match status" value="1"/>
</dbReference>